<feature type="transmembrane region" description="Helical" evidence="6">
    <location>
        <begin position="105"/>
        <end position="124"/>
    </location>
</feature>
<evidence type="ECO:0000313" key="9">
    <source>
        <dbReference type="Proteomes" id="UP001297361"/>
    </source>
</evidence>
<feature type="transmembrane region" description="Helical" evidence="6">
    <location>
        <begin position="78"/>
        <end position="99"/>
    </location>
</feature>
<protein>
    <submittedName>
        <fullName evidence="8">GtrA family protein</fullName>
    </submittedName>
</protein>
<sequence>MNSPDKSRLRDVAGSSFIRFLASGGFNTAATYALYLALLHVTEYRAAYTISYTAGIILAFLLNRFFVFRQHRGWRSLVLFPFVYLAQYLVSLGIATVWVEQLRQAAQLAPLVAIVVTVPLTYLLSRTVFGQKNQNRED</sequence>
<comment type="caution">
    <text evidence="8">The sequence shown here is derived from an EMBL/GenBank/DDBJ whole genome shotgun (WGS) entry which is preliminary data.</text>
</comment>
<name>A0AAJ2X361_XANCA</name>
<comment type="similarity">
    <text evidence="2">Belongs to the GtrA family.</text>
</comment>
<evidence type="ECO:0000259" key="7">
    <source>
        <dbReference type="Pfam" id="PF04138"/>
    </source>
</evidence>
<evidence type="ECO:0000256" key="2">
    <source>
        <dbReference type="ARBA" id="ARBA00009399"/>
    </source>
</evidence>
<evidence type="ECO:0000256" key="6">
    <source>
        <dbReference type="SAM" id="Phobius"/>
    </source>
</evidence>
<gene>
    <name evidence="8" type="ORF">LLE72_011105</name>
</gene>
<dbReference type="PANTHER" id="PTHR38459:SF1">
    <property type="entry name" value="PROPHAGE BACTOPRENOL-LINKED GLUCOSE TRANSLOCASE HOMOLOG"/>
    <property type="match status" value="1"/>
</dbReference>
<evidence type="ECO:0000256" key="5">
    <source>
        <dbReference type="ARBA" id="ARBA00023136"/>
    </source>
</evidence>
<organism evidence="8 9">
    <name type="scientific">Xanthomonas campestris pv. papavericola</name>
    <dbReference type="NCBI Taxonomy" id="487881"/>
    <lineage>
        <taxon>Bacteria</taxon>
        <taxon>Pseudomonadati</taxon>
        <taxon>Pseudomonadota</taxon>
        <taxon>Gammaproteobacteria</taxon>
        <taxon>Lysobacterales</taxon>
        <taxon>Lysobacteraceae</taxon>
        <taxon>Xanthomonas</taxon>
    </lineage>
</organism>
<feature type="domain" description="GtrA/DPMS transmembrane" evidence="7">
    <location>
        <begin position="19"/>
        <end position="128"/>
    </location>
</feature>
<keyword evidence="5 6" id="KW-0472">Membrane</keyword>
<feature type="transmembrane region" description="Helical" evidence="6">
    <location>
        <begin position="20"/>
        <end position="40"/>
    </location>
</feature>
<dbReference type="InterPro" id="IPR051401">
    <property type="entry name" value="GtrA_CellWall_Glycosyl"/>
</dbReference>
<keyword evidence="3 6" id="KW-0812">Transmembrane</keyword>
<dbReference type="GO" id="GO:0005886">
    <property type="term" value="C:plasma membrane"/>
    <property type="evidence" value="ECO:0007669"/>
    <property type="project" value="TreeGrafter"/>
</dbReference>
<evidence type="ECO:0000313" key="8">
    <source>
        <dbReference type="EMBL" id="MEC3888282.1"/>
    </source>
</evidence>
<dbReference type="Pfam" id="PF04138">
    <property type="entry name" value="GtrA_DPMS_TM"/>
    <property type="match status" value="1"/>
</dbReference>
<dbReference type="InterPro" id="IPR007267">
    <property type="entry name" value="GtrA_DPMS_TM"/>
</dbReference>
<evidence type="ECO:0000256" key="4">
    <source>
        <dbReference type="ARBA" id="ARBA00022989"/>
    </source>
</evidence>
<comment type="subcellular location">
    <subcellularLocation>
        <location evidence="1">Membrane</location>
        <topology evidence="1">Multi-pass membrane protein</topology>
    </subcellularLocation>
</comment>
<reference evidence="8" key="2">
    <citation type="submission" date="2024-01" db="EMBL/GenBank/DDBJ databases">
        <title>Long-read genome sequencing of X. campestris pv. papavericola.</title>
        <authorList>
            <person name="Hussain R.M.F."/>
            <person name="Greer S."/>
            <person name="Harrison J."/>
            <person name="Grant M."/>
            <person name="Vicente J."/>
            <person name="Studholme D.J."/>
        </authorList>
    </citation>
    <scope>NUCLEOTIDE SEQUENCE</scope>
    <source>
        <strain evidence="8">NCPPB 2970</strain>
    </source>
</reference>
<dbReference type="Proteomes" id="UP001297361">
    <property type="component" value="Unassembled WGS sequence"/>
</dbReference>
<dbReference type="GO" id="GO:0000271">
    <property type="term" value="P:polysaccharide biosynthetic process"/>
    <property type="evidence" value="ECO:0007669"/>
    <property type="project" value="InterPro"/>
</dbReference>
<evidence type="ECO:0000256" key="3">
    <source>
        <dbReference type="ARBA" id="ARBA00022692"/>
    </source>
</evidence>
<dbReference type="RefSeq" id="WP_228424522.1">
    <property type="nucleotide sequence ID" value="NZ_JAJFNJ020000003.1"/>
</dbReference>
<reference evidence="8" key="1">
    <citation type="submission" date="2021-10" db="EMBL/GenBank/DDBJ databases">
        <authorList>
            <person name="Hussein R."/>
            <person name="Harrison J."/>
            <person name="Studholme D.J."/>
            <person name="Vicente J."/>
            <person name="Grant M."/>
        </authorList>
    </citation>
    <scope>NUCLEOTIDE SEQUENCE</scope>
    <source>
        <strain evidence="8">NCPPB 2970</strain>
    </source>
</reference>
<evidence type="ECO:0000256" key="1">
    <source>
        <dbReference type="ARBA" id="ARBA00004141"/>
    </source>
</evidence>
<accession>A0AAJ2X361</accession>
<dbReference type="AlphaFoldDB" id="A0AAJ2X361"/>
<dbReference type="EMBL" id="JAJFNJ020000003">
    <property type="protein sequence ID" value="MEC3888282.1"/>
    <property type="molecule type" value="Genomic_DNA"/>
</dbReference>
<feature type="transmembrane region" description="Helical" evidence="6">
    <location>
        <begin position="46"/>
        <end position="66"/>
    </location>
</feature>
<dbReference type="PANTHER" id="PTHR38459">
    <property type="entry name" value="PROPHAGE BACTOPRENOL-LINKED GLUCOSE TRANSLOCASE HOMOLOG"/>
    <property type="match status" value="1"/>
</dbReference>
<keyword evidence="4 6" id="KW-1133">Transmembrane helix</keyword>
<proteinExistence type="inferred from homology"/>